<organism evidence="1">
    <name type="scientific">hydrothermal vent metagenome</name>
    <dbReference type="NCBI Taxonomy" id="652676"/>
    <lineage>
        <taxon>unclassified sequences</taxon>
        <taxon>metagenomes</taxon>
        <taxon>ecological metagenomes</taxon>
    </lineage>
</organism>
<keyword evidence="1" id="KW-0489">Methyltransferase</keyword>
<sequence length="45" mass="5239">MGSFDRPEHLYILIKETSVSYYPDLPLKSRSNLEAHKYLDKVLNG</sequence>
<dbReference type="EMBL" id="FPHF01000031">
    <property type="protein sequence ID" value="SFV56081.1"/>
    <property type="molecule type" value="Genomic_DNA"/>
</dbReference>
<dbReference type="GO" id="GO:0008176">
    <property type="term" value="F:tRNA (guanine(46)-N7)-methyltransferase activity"/>
    <property type="evidence" value="ECO:0007669"/>
    <property type="project" value="UniProtKB-EC"/>
</dbReference>
<reference evidence="1" key="1">
    <citation type="submission" date="2016-10" db="EMBL/GenBank/DDBJ databases">
        <authorList>
            <person name="de Groot N.N."/>
        </authorList>
    </citation>
    <scope>NUCLEOTIDE SEQUENCE</scope>
</reference>
<name>A0A1W1BRK0_9ZZZZ</name>
<dbReference type="AlphaFoldDB" id="A0A1W1BRK0"/>
<dbReference type="EC" id="2.1.1.33" evidence="1"/>
<keyword evidence="1" id="KW-0808">Transferase</keyword>
<proteinExistence type="predicted"/>
<gene>
    <name evidence="1" type="ORF">MNB_SM-4-278</name>
</gene>
<protein>
    <submittedName>
        <fullName evidence="1">tRNA (Guanine46-N7-)-methyltransferase</fullName>
        <ecNumber evidence="1">2.1.1.33</ecNumber>
    </submittedName>
</protein>
<accession>A0A1W1BRK0</accession>
<evidence type="ECO:0000313" key="1">
    <source>
        <dbReference type="EMBL" id="SFV56081.1"/>
    </source>
</evidence>